<dbReference type="SUPFAM" id="SSF56752">
    <property type="entry name" value="D-aminoacid aminotransferase-like PLP-dependent enzymes"/>
    <property type="match status" value="1"/>
</dbReference>
<evidence type="ECO:0000256" key="3">
    <source>
        <dbReference type="ARBA" id="ARBA00005072"/>
    </source>
</evidence>
<dbReference type="InterPro" id="IPR043132">
    <property type="entry name" value="BCAT-like_C"/>
</dbReference>
<comment type="similarity">
    <text evidence="4">Belongs to the class-IV pyridoxal-phosphate-dependent aminotransferase family.</text>
</comment>
<accession>A0ABS1KJG9</accession>
<comment type="catalytic activity">
    <reaction evidence="7">
        <text>L-isoleucine + 2-oxoglutarate = (S)-3-methyl-2-oxopentanoate + L-glutamate</text>
        <dbReference type="Rhea" id="RHEA:24801"/>
        <dbReference type="ChEBI" id="CHEBI:16810"/>
        <dbReference type="ChEBI" id="CHEBI:29985"/>
        <dbReference type="ChEBI" id="CHEBI:35146"/>
        <dbReference type="ChEBI" id="CHEBI:58045"/>
        <dbReference type="EC" id="2.6.1.42"/>
    </reaction>
</comment>
<evidence type="ECO:0000256" key="7">
    <source>
        <dbReference type="ARBA" id="ARBA00048798"/>
    </source>
</evidence>
<dbReference type="PANTHER" id="PTHR42743:SF11">
    <property type="entry name" value="AMINODEOXYCHORISMATE LYASE"/>
    <property type="match status" value="1"/>
</dbReference>
<organism evidence="9 10">
    <name type="scientific">Chryseolinea lacunae</name>
    <dbReference type="NCBI Taxonomy" id="2801331"/>
    <lineage>
        <taxon>Bacteria</taxon>
        <taxon>Pseudomonadati</taxon>
        <taxon>Bacteroidota</taxon>
        <taxon>Cytophagia</taxon>
        <taxon>Cytophagales</taxon>
        <taxon>Fulvivirgaceae</taxon>
        <taxon>Chryseolinea</taxon>
    </lineage>
</organism>
<dbReference type="PANTHER" id="PTHR42743">
    <property type="entry name" value="AMINO-ACID AMINOTRANSFERASE"/>
    <property type="match status" value="1"/>
</dbReference>
<evidence type="ECO:0000256" key="8">
    <source>
        <dbReference type="ARBA" id="ARBA00049229"/>
    </source>
</evidence>
<gene>
    <name evidence="9" type="ORF">JI741_00175</name>
</gene>
<dbReference type="GO" id="GO:0008483">
    <property type="term" value="F:transaminase activity"/>
    <property type="evidence" value="ECO:0007669"/>
    <property type="project" value="UniProtKB-KW"/>
</dbReference>
<protein>
    <recommendedName>
        <fullName evidence="5">branched-chain-amino-acid transaminase</fullName>
        <ecNumber evidence="5">2.6.1.42</ecNumber>
    </recommendedName>
</protein>
<evidence type="ECO:0000256" key="4">
    <source>
        <dbReference type="ARBA" id="ARBA00009320"/>
    </source>
</evidence>
<evidence type="ECO:0000313" key="9">
    <source>
        <dbReference type="EMBL" id="MBL0739604.1"/>
    </source>
</evidence>
<evidence type="ECO:0000256" key="2">
    <source>
        <dbReference type="ARBA" id="ARBA00004931"/>
    </source>
</evidence>
<dbReference type="Proteomes" id="UP000613030">
    <property type="component" value="Unassembled WGS sequence"/>
</dbReference>
<keyword evidence="9" id="KW-0808">Transferase</keyword>
<comment type="pathway">
    <text evidence="3">Amino-acid biosynthesis; L-leucine biosynthesis; L-leucine from 3-methyl-2-oxobutanoate: step 4/4.</text>
</comment>
<evidence type="ECO:0000256" key="1">
    <source>
        <dbReference type="ARBA" id="ARBA00004824"/>
    </source>
</evidence>
<proteinExistence type="inferred from homology"/>
<keyword evidence="9" id="KW-0032">Aminotransferase</keyword>
<dbReference type="EMBL" id="JAERRB010000001">
    <property type="protein sequence ID" value="MBL0739604.1"/>
    <property type="molecule type" value="Genomic_DNA"/>
</dbReference>
<evidence type="ECO:0000256" key="6">
    <source>
        <dbReference type="ARBA" id="ARBA00048212"/>
    </source>
</evidence>
<dbReference type="InterPro" id="IPR036038">
    <property type="entry name" value="Aminotransferase-like"/>
</dbReference>
<dbReference type="Gene3D" id="3.30.470.10">
    <property type="match status" value="1"/>
</dbReference>
<name>A0ABS1KJG9_9BACT</name>
<dbReference type="EC" id="2.6.1.42" evidence="5"/>
<evidence type="ECO:0000313" key="10">
    <source>
        <dbReference type="Proteomes" id="UP000613030"/>
    </source>
</evidence>
<comment type="caution">
    <text evidence="9">The sequence shown here is derived from an EMBL/GenBank/DDBJ whole genome shotgun (WGS) entry which is preliminary data.</text>
</comment>
<dbReference type="InterPro" id="IPR050571">
    <property type="entry name" value="Class-IV_PLP-Dep_Aminotrnsfr"/>
</dbReference>
<dbReference type="InterPro" id="IPR043131">
    <property type="entry name" value="BCAT-like_N"/>
</dbReference>
<comment type="pathway">
    <text evidence="1">Amino-acid biosynthesis; L-isoleucine biosynthesis; L-isoleucine from 2-oxobutanoate: step 4/4.</text>
</comment>
<dbReference type="Gene3D" id="3.20.10.10">
    <property type="entry name" value="D-amino Acid Aminotransferase, subunit A, domain 2"/>
    <property type="match status" value="1"/>
</dbReference>
<comment type="catalytic activity">
    <reaction evidence="6">
        <text>L-valine + 2-oxoglutarate = 3-methyl-2-oxobutanoate + L-glutamate</text>
        <dbReference type="Rhea" id="RHEA:24813"/>
        <dbReference type="ChEBI" id="CHEBI:11851"/>
        <dbReference type="ChEBI" id="CHEBI:16810"/>
        <dbReference type="ChEBI" id="CHEBI:29985"/>
        <dbReference type="ChEBI" id="CHEBI:57762"/>
        <dbReference type="EC" id="2.6.1.42"/>
    </reaction>
</comment>
<comment type="catalytic activity">
    <reaction evidence="8">
        <text>L-leucine + 2-oxoglutarate = 4-methyl-2-oxopentanoate + L-glutamate</text>
        <dbReference type="Rhea" id="RHEA:18321"/>
        <dbReference type="ChEBI" id="CHEBI:16810"/>
        <dbReference type="ChEBI" id="CHEBI:17865"/>
        <dbReference type="ChEBI" id="CHEBI:29985"/>
        <dbReference type="ChEBI" id="CHEBI:57427"/>
        <dbReference type="EC" id="2.6.1.42"/>
    </reaction>
</comment>
<keyword evidence="10" id="KW-1185">Reference proteome</keyword>
<comment type="pathway">
    <text evidence="2">Amino-acid biosynthesis; L-valine biosynthesis; L-valine from pyruvate: step 4/4.</text>
</comment>
<reference evidence="9 10" key="1">
    <citation type="submission" date="2021-01" db="EMBL/GenBank/DDBJ databases">
        <title>Chryseolinea sp. Jin1 Genome sequencing and assembly.</title>
        <authorList>
            <person name="Kim I."/>
        </authorList>
    </citation>
    <scope>NUCLEOTIDE SEQUENCE [LARGE SCALE GENOMIC DNA]</scope>
    <source>
        <strain evidence="9 10">Jin1</strain>
    </source>
</reference>
<sequence>MSSLAPYIFVRGEIVPAEKAVLHVSDLAIQRGYGIFDFFKIQDGHPYFLSDYLDRFYASAAVMRLEVPCDRAALTAIIHELIAKNNVPSSGIKMILTGGYSPDGYQPFEPNLVLTQQALTLPTPAQVEQGVKIITHDFVRDIPAVKTINYSMGIWLIEKIMQQQAADVLYHRDGKVSEFPRCNFFIVKHDNTVVTPVGNVLRGITRKNILSLDGKPWRVREGDVSLEDVYGAKEAFLTSTTKRIVPIVQVNDRVIGAGKPGDVSLLLLKGLKALEVEDFERG</sequence>
<evidence type="ECO:0000256" key="5">
    <source>
        <dbReference type="ARBA" id="ARBA00013053"/>
    </source>
</evidence>
<dbReference type="RefSeq" id="WP_202006585.1">
    <property type="nucleotide sequence ID" value="NZ_JAERRB010000001.1"/>
</dbReference>
<dbReference type="Pfam" id="PF01063">
    <property type="entry name" value="Aminotran_4"/>
    <property type="match status" value="1"/>
</dbReference>
<dbReference type="InterPro" id="IPR001544">
    <property type="entry name" value="Aminotrans_IV"/>
</dbReference>